<dbReference type="PANTHER" id="PTHR48051:SF1">
    <property type="entry name" value="RAS SUPPRESSOR PROTEIN 1"/>
    <property type="match status" value="1"/>
</dbReference>
<evidence type="ECO:0000256" key="4">
    <source>
        <dbReference type="SAM" id="MobiDB-lite"/>
    </source>
</evidence>
<comment type="caution">
    <text evidence="5">The sequence shown here is derived from an EMBL/GenBank/DDBJ whole genome shotgun (WGS) entry which is preliminary data.</text>
</comment>
<dbReference type="SMART" id="SM00369">
    <property type="entry name" value="LRR_TYP"/>
    <property type="match status" value="4"/>
</dbReference>
<dbReference type="Pfam" id="PF13855">
    <property type="entry name" value="LRR_8"/>
    <property type="match status" value="1"/>
</dbReference>
<sequence>MPGKKKPQPRAQFFAALRDDKGTRALDTIRWCLRHGGVNVRAEDDDGHTAVHIAAAGNKLEILQALVDHVKQAGAPDDLDVADVEGRTALMMAAFKGAVDACKILSVGGASWAAKCDEGLTARDYAAKRGSAALVAMFDGGLPALLKERAAAAAHAVAGNDEPSAADDEAKAKKWRMAQLDANKQAEREAAVYEARLKEREHVESTLETAPKAVWPEVQAAIDSKGRELSISRDCAELDPAIWWCITLNSLRVRAETGALARLPAELRMLGGLTSLIVSHCGLEALPPQLGELGRLRVLEAVGNRLRALPDELARCHALEVLALGHNELSSADVLARLPALTTVNLDRNRLDALPIPPGEHLRSLSAADNAIAAIGAGVGQLQALRELTLTNNQIDELPVELAELQPKVLQVVALAGNPIRDPRIRRFIEDARPSLVKDLLAHVRKHGVSAASRTGGGGGGGGGGGVASCGGGGAKKKGKGKGKAAAEEDEPADADDGDLSALLAQINGED</sequence>
<name>A0A8J5XDB7_DIALT</name>
<accession>A0A8J5XDB7</accession>
<keyword evidence="3" id="KW-0040">ANK repeat</keyword>
<gene>
    <name evidence="5" type="ORF">KFE25_003087</name>
</gene>
<dbReference type="OMA" id="FIEDARP"/>
<dbReference type="InterPro" id="IPR002110">
    <property type="entry name" value="Ankyrin_rpt"/>
</dbReference>
<dbReference type="SMART" id="SM00248">
    <property type="entry name" value="ANK"/>
    <property type="match status" value="2"/>
</dbReference>
<dbReference type="InterPro" id="IPR001611">
    <property type="entry name" value="Leu-rich_rpt"/>
</dbReference>
<dbReference type="Pfam" id="PF12796">
    <property type="entry name" value="Ank_2"/>
    <property type="match status" value="1"/>
</dbReference>
<protein>
    <submittedName>
        <fullName evidence="5">Uncharacterized protein</fullName>
    </submittedName>
</protein>
<feature type="region of interest" description="Disordered" evidence="4">
    <location>
        <begin position="450"/>
        <end position="501"/>
    </location>
</feature>
<evidence type="ECO:0000256" key="3">
    <source>
        <dbReference type="PROSITE-ProRule" id="PRU00023"/>
    </source>
</evidence>
<keyword evidence="6" id="KW-1185">Reference proteome</keyword>
<dbReference type="InterPro" id="IPR032675">
    <property type="entry name" value="LRR_dom_sf"/>
</dbReference>
<dbReference type="Gene3D" id="3.80.10.10">
    <property type="entry name" value="Ribonuclease Inhibitor"/>
    <property type="match status" value="1"/>
</dbReference>
<dbReference type="PROSITE" id="PS51450">
    <property type="entry name" value="LRR"/>
    <property type="match status" value="1"/>
</dbReference>
<feature type="compositionally biased region" description="Acidic residues" evidence="4">
    <location>
        <begin position="488"/>
        <end position="499"/>
    </location>
</feature>
<dbReference type="SUPFAM" id="SSF48403">
    <property type="entry name" value="Ankyrin repeat"/>
    <property type="match status" value="1"/>
</dbReference>
<evidence type="ECO:0000313" key="5">
    <source>
        <dbReference type="EMBL" id="KAG8458552.1"/>
    </source>
</evidence>
<keyword evidence="1" id="KW-0433">Leucine-rich repeat</keyword>
<dbReference type="OrthoDB" id="566279at2759"/>
<dbReference type="EMBL" id="JAGTXO010000050">
    <property type="protein sequence ID" value="KAG8458552.1"/>
    <property type="molecule type" value="Genomic_DNA"/>
</dbReference>
<dbReference type="Proteomes" id="UP000751190">
    <property type="component" value="Unassembled WGS sequence"/>
</dbReference>
<dbReference type="InterPro" id="IPR036770">
    <property type="entry name" value="Ankyrin_rpt-contain_sf"/>
</dbReference>
<dbReference type="PROSITE" id="PS50088">
    <property type="entry name" value="ANK_REPEAT"/>
    <property type="match status" value="1"/>
</dbReference>
<proteinExistence type="predicted"/>
<keyword evidence="2" id="KW-0677">Repeat</keyword>
<evidence type="ECO:0000313" key="6">
    <source>
        <dbReference type="Proteomes" id="UP000751190"/>
    </source>
</evidence>
<feature type="repeat" description="ANK" evidence="3">
    <location>
        <begin position="46"/>
        <end position="78"/>
    </location>
</feature>
<dbReference type="PROSITE" id="PS50297">
    <property type="entry name" value="ANK_REP_REGION"/>
    <property type="match status" value="1"/>
</dbReference>
<organism evidence="5 6">
    <name type="scientific">Diacronema lutheri</name>
    <name type="common">Unicellular marine alga</name>
    <name type="synonym">Monochrysis lutheri</name>
    <dbReference type="NCBI Taxonomy" id="2081491"/>
    <lineage>
        <taxon>Eukaryota</taxon>
        <taxon>Haptista</taxon>
        <taxon>Haptophyta</taxon>
        <taxon>Pavlovophyceae</taxon>
        <taxon>Pavlovales</taxon>
        <taxon>Pavlovaceae</taxon>
        <taxon>Diacronema</taxon>
    </lineage>
</organism>
<evidence type="ECO:0000256" key="2">
    <source>
        <dbReference type="ARBA" id="ARBA00022737"/>
    </source>
</evidence>
<dbReference type="Gene3D" id="1.25.40.20">
    <property type="entry name" value="Ankyrin repeat-containing domain"/>
    <property type="match status" value="1"/>
</dbReference>
<dbReference type="SUPFAM" id="SSF52058">
    <property type="entry name" value="L domain-like"/>
    <property type="match status" value="1"/>
</dbReference>
<dbReference type="GO" id="GO:0005737">
    <property type="term" value="C:cytoplasm"/>
    <property type="evidence" value="ECO:0007669"/>
    <property type="project" value="TreeGrafter"/>
</dbReference>
<dbReference type="InterPro" id="IPR003591">
    <property type="entry name" value="Leu-rich_rpt_typical-subtyp"/>
</dbReference>
<feature type="compositionally biased region" description="Gly residues" evidence="4">
    <location>
        <begin position="455"/>
        <end position="474"/>
    </location>
</feature>
<dbReference type="AlphaFoldDB" id="A0A8J5XDB7"/>
<evidence type="ECO:0000256" key="1">
    <source>
        <dbReference type="ARBA" id="ARBA00022614"/>
    </source>
</evidence>
<reference evidence="5" key="1">
    <citation type="submission" date="2021-05" db="EMBL/GenBank/DDBJ databases">
        <title>The genome of the haptophyte Pavlova lutheri (Diacronema luteri, Pavlovales) - a model for lipid biosynthesis in eukaryotic algae.</title>
        <authorList>
            <person name="Hulatt C.J."/>
            <person name="Posewitz M.C."/>
        </authorList>
    </citation>
    <scope>NUCLEOTIDE SEQUENCE</scope>
    <source>
        <strain evidence="5">NIVA-4/92</strain>
    </source>
</reference>
<dbReference type="InterPro" id="IPR050216">
    <property type="entry name" value="LRR_domain-containing"/>
</dbReference>
<dbReference type="PANTHER" id="PTHR48051">
    <property type="match status" value="1"/>
</dbReference>